<dbReference type="AlphaFoldDB" id="A0A2T6ALX3"/>
<dbReference type="EMBL" id="QBKQ01000001">
    <property type="protein sequence ID" value="PTX44821.1"/>
    <property type="molecule type" value="Genomic_DNA"/>
</dbReference>
<dbReference type="Proteomes" id="UP000244174">
    <property type="component" value="Unassembled WGS sequence"/>
</dbReference>
<accession>A0A2T6ALX3</accession>
<evidence type="ECO:0000313" key="2">
    <source>
        <dbReference type="EMBL" id="PTX44821.1"/>
    </source>
</evidence>
<dbReference type="RefSeq" id="WP_108170739.1">
    <property type="nucleotide sequence ID" value="NZ_QBKQ01000001.1"/>
</dbReference>
<keyword evidence="1" id="KW-0472">Membrane</keyword>
<gene>
    <name evidence="2" type="ORF">C8P64_0803</name>
</gene>
<keyword evidence="1" id="KW-0812">Transmembrane</keyword>
<proteinExistence type="predicted"/>
<keyword evidence="3" id="KW-1185">Reference proteome</keyword>
<evidence type="ECO:0000313" key="3">
    <source>
        <dbReference type="Proteomes" id="UP000244174"/>
    </source>
</evidence>
<dbReference type="InterPro" id="IPR045749">
    <property type="entry name" value="DUF6090"/>
</dbReference>
<name>A0A2T6ALX3_9FLAO</name>
<dbReference type="Pfam" id="PF19578">
    <property type="entry name" value="DUF6090"/>
    <property type="match status" value="1"/>
</dbReference>
<protein>
    <submittedName>
        <fullName evidence="2">Uncharacterized protein</fullName>
    </submittedName>
</protein>
<evidence type="ECO:0000256" key="1">
    <source>
        <dbReference type="SAM" id="Phobius"/>
    </source>
</evidence>
<sequence>MLRFFRRLRHKLVQDGKFSKYLIYAVGEITLVVIGILIALAINNWNQDRIIAKKEQFYLEGLRNVFQQNKYMLQNLVEVNRLNYQNSKKIVAFIDDSTNIPEKELSEFLYNSFSNEIAYNPNNSFLNELINSGSLEDISNPELRIHLTGWESFIQSVHHQELSLAAEREEVLDLFRSNNASIRTILDHVGITTKDMGLPQAGSYQSNLEIINSREFENNLLVYILTSIVTENQHYEPLMKEIERILALIENEIET</sequence>
<organism evidence="2 3">
    <name type="scientific">Christiangramia gaetbulicola</name>
    <dbReference type="NCBI Taxonomy" id="703340"/>
    <lineage>
        <taxon>Bacteria</taxon>
        <taxon>Pseudomonadati</taxon>
        <taxon>Bacteroidota</taxon>
        <taxon>Flavobacteriia</taxon>
        <taxon>Flavobacteriales</taxon>
        <taxon>Flavobacteriaceae</taxon>
        <taxon>Christiangramia</taxon>
    </lineage>
</organism>
<reference evidence="2 3" key="1">
    <citation type="submission" date="2018-04" db="EMBL/GenBank/DDBJ databases">
        <title>Genomic Encyclopedia of Archaeal and Bacterial Type Strains, Phase II (KMG-II): from individual species to whole genera.</title>
        <authorList>
            <person name="Goeker M."/>
        </authorList>
    </citation>
    <scope>NUCLEOTIDE SEQUENCE [LARGE SCALE GENOMIC DNA]</scope>
    <source>
        <strain evidence="2 3">DSM 23082</strain>
    </source>
</reference>
<dbReference type="OrthoDB" id="821805at2"/>
<comment type="caution">
    <text evidence="2">The sequence shown here is derived from an EMBL/GenBank/DDBJ whole genome shotgun (WGS) entry which is preliminary data.</text>
</comment>
<feature type="transmembrane region" description="Helical" evidence="1">
    <location>
        <begin position="21"/>
        <end position="42"/>
    </location>
</feature>
<keyword evidence="1" id="KW-1133">Transmembrane helix</keyword>